<proteinExistence type="predicted"/>
<dbReference type="PANTHER" id="PTHR43433">
    <property type="entry name" value="HYDROLASE, ALPHA/BETA FOLD FAMILY PROTEIN"/>
    <property type="match status" value="1"/>
</dbReference>
<dbReference type="SUPFAM" id="SSF53474">
    <property type="entry name" value="alpha/beta-Hydrolases"/>
    <property type="match status" value="1"/>
</dbReference>
<evidence type="ECO:0000313" key="3">
    <source>
        <dbReference type="Proteomes" id="UP000295136"/>
    </source>
</evidence>
<dbReference type="InterPro" id="IPR050471">
    <property type="entry name" value="AB_hydrolase"/>
</dbReference>
<dbReference type="GO" id="GO:0046503">
    <property type="term" value="P:glycerolipid catabolic process"/>
    <property type="evidence" value="ECO:0007669"/>
    <property type="project" value="TreeGrafter"/>
</dbReference>
<dbReference type="InterPro" id="IPR000073">
    <property type="entry name" value="AB_hydrolase_1"/>
</dbReference>
<dbReference type="InterPro" id="IPR029058">
    <property type="entry name" value="AB_hydrolase_fold"/>
</dbReference>
<comment type="caution">
    <text evidence="2">The sequence shown here is derived from an EMBL/GenBank/DDBJ whole genome shotgun (WGS) entry which is preliminary data.</text>
</comment>
<keyword evidence="3" id="KW-1185">Reference proteome</keyword>
<accession>A0A4V2ZBC3</accession>
<dbReference type="EMBL" id="SMLD01000021">
    <property type="protein sequence ID" value="TDE56293.1"/>
    <property type="molecule type" value="Genomic_DNA"/>
</dbReference>
<dbReference type="Pfam" id="PF00561">
    <property type="entry name" value="Abhydrolase_1"/>
    <property type="match status" value="1"/>
</dbReference>
<dbReference type="Gene3D" id="3.40.50.1820">
    <property type="entry name" value="alpha/beta hydrolase"/>
    <property type="match status" value="1"/>
</dbReference>
<reference evidence="2 3" key="1">
    <citation type="submission" date="2019-03" db="EMBL/GenBank/DDBJ databases">
        <title>Draft genome sequences of novel Actinobacteria.</title>
        <authorList>
            <person name="Sahin N."/>
            <person name="Ay H."/>
            <person name="Saygin H."/>
        </authorList>
    </citation>
    <scope>NUCLEOTIDE SEQUENCE [LARGE SCALE GENOMIC DNA]</scope>
    <source>
        <strain evidence="2 3">6K102</strain>
    </source>
</reference>
<dbReference type="PRINTS" id="PR00111">
    <property type="entry name" value="ABHYDROLASE"/>
</dbReference>
<feature type="domain" description="AB hydrolase-1" evidence="1">
    <location>
        <begin position="34"/>
        <end position="143"/>
    </location>
</feature>
<protein>
    <submittedName>
        <fullName evidence="2">Alpha/beta hydrolase</fullName>
    </submittedName>
</protein>
<gene>
    <name evidence="2" type="ORF">E1295_11055</name>
</gene>
<organism evidence="2 3">
    <name type="scientific">Nonomuraea mesophila</name>
    <dbReference type="NCBI Taxonomy" id="2530382"/>
    <lineage>
        <taxon>Bacteria</taxon>
        <taxon>Bacillati</taxon>
        <taxon>Actinomycetota</taxon>
        <taxon>Actinomycetes</taxon>
        <taxon>Streptosporangiales</taxon>
        <taxon>Streptosporangiaceae</taxon>
        <taxon>Nonomuraea</taxon>
    </lineage>
</organism>
<dbReference type="Proteomes" id="UP000295136">
    <property type="component" value="Unassembled WGS sequence"/>
</dbReference>
<dbReference type="PANTHER" id="PTHR43433:SF5">
    <property type="entry name" value="AB HYDROLASE-1 DOMAIN-CONTAINING PROTEIN"/>
    <property type="match status" value="1"/>
</dbReference>
<dbReference type="RefSeq" id="WP_132630155.1">
    <property type="nucleotide sequence ID" value="NZ_SMLD01000021.1"/>
</dbReference>
<evidence type="ECO:0000259" key="1">
    <source>
        <dbReference type="Pfam" id="PF00561"/>
    </source>
</evidence>
<keyword evidence="2" id="KW-0378">Hydrolase</keyword>
<dbReference type="GO" id="GO:0004806">
    <property type="term" value="F:triacylglycerol lipase activity"/>
    <property type="evidence" value="ECO:0007669"/>
    <property type="project" value="TreeGrafter"/>
</dbReference>
<name>A0A4V2ZBC3_9ACTN</name>
<evidence type="ECO:0000313" key="2">
    <source>
        <dbReference type="EMBL" id="TDE56293.1"/>
    </source>
</evidence>
<sequence>MSHTVDVPGARIHYDVQGSGPVLGVIGHPMDGSGFEALVSVLIGHYTVVTIDPRGFGRSTIADRNQDAIPEVLADDVKTVLDLVGSEPAHLFGNSGGAVIGLALAARYPDRLRTLVAHDPPLAELVPDREQARAALHDIHDTYLTEGQGAAWGKFFAFGGFDPPPMPEGEPQEPSEEDVAAGERLFGHALLPITLYEPDIAALRAAPTRIVVGGGSASAGTFPQRAAAALAERLGTPLVDFPGDHGGFDSEPKEFAQTLHDILS</sequence>
<dbReference type="AlphaFoldDB" id="A0A4V2ZBC3"/>